<evidence type="ECO:0000256" key="4">
    <source>
        <dbReference type="ARBA" id="ARBA00022475"/>
    </source>
</evidence>
<proteinExistence type="inferred from homology"/>
<keyword evidence="6 13" id="KW-0812">Transmembrane</keyword>
<evidence type="ECO:0000256" key="6">
    <source>
        <dbReference type="ARBA" id="ARBA00022692"/>
    </source>
</evidence>
<dbReference type="GO" id="GO:0016503">
    <property type="term" value="F:pheromone receptor activity"/>
    <property type="evidence" value="ECO:0007669"/>
    <property type="project" value="InterPro"/>
</dbReference>
<sequence>MASTNVAIGLVFLSQVVVGILGNFSLLYFHLVLSYKECKLRSTDLILRHLMIANSLIILSRGIPQTMSALGLKYFFSDFGCKLTLYIQRVGRSVSIGITCLLSIFWNITISPMNSCWKNLKGKAPKYIGFSLSLCWMLYMVVNSIFPLYMLSKWGSENTTEKKDYGYCTSAGRDKLIISFYAALCVCPEVVFSVLIIWSSGSMVLILHRHKQQVQHIHSIKVYPRSCPESIATQRILVLVGTFVTFHTLSSLLNLHIGQFPFPKGWLVNTNDLIAVFFPTLSPFILISREVWDRHI</sequence>
<accession>A0A8D2DJR9</accession>
<keyword evidence="7 13" id="KW-1133">Transmembrane helix</keyword>
<reference evidence="15" key="1">
    <citation type="submission" date="2025-08" db="UniProtKB">
        <authorList>
            <consortium name="Ensembl"/>
        </authorList>
    </citation>
    <scope>IDENTIFICATION</scope>
</reference>
<dbReference type="GO" id="GO:0005886">
    <property type="term" value="C:plasma membrane"/>
    <property type="evidence" value="ECO:0007669"/>
    <property type="project" value="UniProtKB-SubCell"/>
</dbReference>
<evidence type="ECO:0000259" key="14">
    <source>
        <dbReference type="PROSITE" id="PS50262"/>
    </source>
</evidence>
<dbReference type="InterPro" id="IPR004072">
    <property type="entry name" value="Vmron_rcpt_1"/>
</dbReference>
<dbReference type="InterPro" id="IPR017452">
    <property type="entry name" value="GPCR_Rhodpsn_7TM"/>
</dbReference>
<dbReference type="AlphaFoldDB" id="A0A8D2DJR9"/>
<comment type="function">
    <text evidence="1">Putative pheromone receptor.</text>
</comment>
<comment type="subcellular location">
    <subcellularLocation>
        <location evidence="2 13">Cell membrane</location>
        <topology evidence="2 13">Multi-pass membrane protein</topology>
    </subcellularLocation>
</comment>
<evidence type="ECO:0000256" key="11">
    <source>
        <dbReference type="ARBA" id="ARBA00023180"/>
    </source>
</evidence>
<evidence type="ECO:0000256" key="1">
    <source>
        <dbReference type="ARBA" id="ARBA00003878"/>
    </source>
</evidence>
<keyword evidence="11" id="KW-0325">Glycoprotein</keyword>
<dbReference type="FunFam" id="1.20.1070.10:FF:000033">
    <property type="entry name" value="Vomeronasal type-1 receptor"/>
    <property type="match status" value="1"/>
</dbReference>
<evidence type="ECO:0000256" key="12">
    <source>
        <dbReference type="ARBA" id="ARBA00023224"/>
    </source>
</evidence>
<evidence type="ECO:0000256" key="3">
    <source>
        <dbReference type="ARBA" id="ARBA00010663"/>
    </source>
</evidence>
<protein>
    <recommendedName>
        <fullName evidence="13">Vomeronasal type-1 receptor</fullName>
    </recommendedName>
</protein>
<dbReference type="Gene3D" id="1.20.1070.10">
    <property type="entry name" value="Rhodopsin 7-helix transmembrane proteins"/>
    <property type="match status" value="1"/>
</dbReference>
<dbReference type="Proteomes" id="UP000694564">
    <property type="component" value="Chromosome 17"/>
</dbReference>
<dbReference type="PRINTS" id="PR01534">
    <property type="entry name" value="VOMERONASL1R"/>
</dbReference>
<evidence type="ECO:0000256" key="5">
    <source>
        <dbReference type="ARBA" id="ARBA00022507"/>
    </source>
</evidence>
<feature type="transmembrane region" description="Helical" evidence="13">
    <location>
        <begin position="273"/>
        <end position="292"/>
    </location>
</feature>
<dbReference type="SUPFAM" id="SSF81321">
    <property type="entry name" value="Family A G protein-coupled receptor-like"/>
    <property type="match status" value="1"/>
</dbReference>
<feature type="transmembrane region" description="Helical" evidence="13">
    <location>
        <begin position="6"/>
        <end position="33"/>
    </location>
</feature>
<feature type="transmembrane region" description="Helical" evidence="13">
    <location>
        <begin position="180"/>
        <end position="207"/>
    </location>
</feature>
<name>A0A8D2DJR9_SCIVU</name>
<feature type="transmembrane region" description="Helical" evidence="13">
    <location>
        <begin position="83"/>
        <end position="106"/>
    </location>
</feature>
<dbReference type="GeneTree" id="ENSGT00960000186612"/>
<evidence type="ECO:0000313" key="15">
    <source>
        <dbReference type="Ensembl" id="ENSSVLP00005026108.1"/>
    </source>
</evidence>
<keyword evidence="8 13" id="KW-0297">G-protein coupled receptor</keyword>
<evidence type="ECO:0000256" key="7">
    <source>
        <dbReference type="ARBA" id="ARBA00022989"/>
    </source>
</evidence>
<feature type="transmembrane region" description="Helical" evidence="13">
    <location>
        <begin position="45"/>
        <end position="63"/>
    </location>
</feature>
<evidence type="ECO:0000256" key="13">
    <source>
        <dbReference type="RuleBase" id="RU364061"/>
    </source>
</evidence>
<feature type="transmembrane region" description="Helical" evidence="13">
    <location>
        <begin position="236"/>
        <end position="253"/>
    </location>
</feature>
<organism evidence="15 16">
    <name type="scientific">Sciurus vulgaris</name>
    <name type="common">Eurasian red squirrel</name>
    <dbReference type="NCBI Taxonomy" id="55149"/>
    <lineage>
        <taxon>Eukaryota</taxon>
        <taxon>Metazoa</taxon>
        <taxon>Chordata</taxon>
        <taxon>Craniata</taxon>
        <taxon>Vertebrata</taxon>
        <taxon>Euteleostomi</taxon>
        <taxon>Mammalia</taxon>
        <taxon>Eutheria</taxon>
        <taxon>Euarchontoglires</taxon>
        <taxon>Glires</taxon>
        <taxon>Rodentia</taxon>
        <taxon>Sciuromorpha</taxon>
        <taxon>Sciuridae</taxon>
        <taxon>Sciurinae</taxon>
        <taxon>Sciurini</taxon>
        <taxon>Sciurus</taxon>
    </lineage>
</organism>
<keyword evidence="16" id="KW-1185">Reference proteome</keyword>
<keyword evidence="10 13" id="KW-0675">Receptor</keyword>
<dbReference type="GO" id="GO:0019236">
    <property type="term" value="P:response to pheromone"/>
    <property type="evidence" value="ECO:0007669"/>
    <property type="project" value="UniProtKB-KW"/>
</dbReference>
<dbReference type="PROSITE" id="PS50262">
    <property type="entry name" value="G_PROTEIN_RECEP_F1_2"/>
    <property type="match status" value="1"/>
</dbReference>
<reference evidence="15" key="2">
    <citation type="submission" date="2025-09" db="UniProtKB">
        <authorList>
            <consortium name="Ensembl"/>
        </authorList>
    </citation>
    <scope>IDENTIFICATION</scope>
</reference>
<keyword evidence="5 13" id="KW-0589">Pheromone response</keyword>
<dbReference type="GO" id="GO:0007606">
    <property type="term" value="P:sensory perception of chemical stimulus"/>
    <property type="evidence" value="ECO:0007669"/>
    <property type="project" value="UniProtKB-ARBA"/>
</dbReference>
<feature type="transmembrane region" description="Helical" evidence="13">
    <location>
        <begin position="127"/>
        <end position="150"/>
    </location>
</feature>
<evidence type="ECO:0000313" key="16">
    <source>
        <dbReference type="Proteomes" id="UP000694564"/>
    </source>
</evidence>
<keyword evidence="12 13" id="KW-0807">Transducer</keyword>
<comment type="similarity">
    <text evidence="3 13">Belongs to the G-protein coupled receptor 1 family.</text>
</comment>
<dbReference type="Ensembl" id="ENSSVLT00005029043.1">
    <property type="protein sequence ID" value="ENSSVLP00005026108.1"/>
    <property type="gene ID" value="ENSSVLG00005020709.1"/>
</dbReference>
<dbReference type="Pfam" id="PF03402">
    <property type="entry name" value="V1R"/>
    <property type="match status" value="1"/>
</dbReference>
<feature type="domain" description="G-protein coupled receptors family 1 profile" evidence="14">
    <location>
        <begin position="22"/>
        <end position="286"/>
    </location>
</feature>
<evidence type="ECO:0000256" key="10">
    <source>
        <dbReference type="ARBA" id="ARBA00023170"/>
    </source>
</evidence>
<dbReference type="PANTHER" id="PTHR24062">
    <property type="entry name" value="VOMERONASAL TYPE-1 RECEPTOR"/>
    <property type="match status" value="1"/>
</dbReference>
<keyword evidence="9 13" id="KW-0472">Membrane</keyword>
<evidence type="ECO:0000256" key="9">
    <source>
        <dbReference type="ARBA" id="ARBA00023136"/>
    </source>
</evidence>
<keyword evidence="4 13" id="KW-1003">Cell membrane</keyword>
<evidence type="ECO:0000256" key="2">
    <source>
        <dbReference type="ARBA" id="ARBA00004651"/>
    </source>
</evidence>
<evidence type="ECO:0000256" key="8">
    <source>
        <dbReference type="ARBA" id="ARBA00023040"/>
    </source>
</evidence>